<gene>
    <name evidence="3" type="ORF">GCM10025874_26610</name>
</gene>
<protein>
    <submittedName>
        <fullName evidence="3">Uncharacterized protein</fullName>
    </submittedName>
</protein>
<keyword evidence="2" id="KW-1133">Transmembrane helix</keyword>
<sequence>MPRALARAEDRISTSEDQHERGTSVTEPSRDAAEGRPPAVDLPGDGPVDEAPARVPVLGGNRALGAGVALVGSILFALLLASGGSLLIGLARPGDGTRQWIDAYLANPLLAVPTLIFLVAFLILTAIANRAGWWAYIFGGLIVAAVVYAGSIAVLLLLQGGLQMSLRGAVDAALRLAVNPALVLGGLLARELVLWLGLGISRSGARLVRRHRAALDDFERRAVSGASQPAVAAPHESVDGSSGRRGSFDGPRYDS</sequence>
<feature type="region of interest" description="Disordered" evidence="1">
    <location>
        <begin position="224"/>
        <end position="255"/>
    </location>
</feature>
<proteinExistence type="predicted"/>
<feature type="transmembrane region" description="Helical" evidence="2">
    <location>
        <begin position="103"/>
        <end position="127"/>
    </location>
</feature>
<evidence type="ECO:0000256" key="1">
    <source>
        <dbReference type="SAM" id="MobiDB-lite"/>
    </source>
</evidence>
<name>A0AA37UIG1_9MICO</name>
<dbReference type="EMBL" id="BSUL01000001">
    <property type="protein sequence ID" value="GMA29408.1"/>
    <property type="molecule type" value="Genomic_DNA"/>
</dbReference>
<feature type="region of interest" description="Disordered" evidence="1">
    <location>
        <begin position="1"/>
        <end position="47"/>
    </location>
</feature>
<keyword evidence="4" id="KW-1185">Reference proteome</keyword>
<organism evidence="3 4">
    <name type="scientific">Arenivirga flava</name>
    <dbReference type="NCBI Taxonomy" id="1930060"/>
    <lineage>
        <taxon>Bacteria</taxon>
        <taxon>Bacillati</taxon>
        <taxon>Actinomycetota</taxon>
        <taxon>Actinomycetes</taxon>
        <taxon>Micrococcales</taxon>
        <taxon>Microbacteriaceae</taxon>
        <taxon>Arenivirga</taxon>
    </lineage>
</organism>
<accession>A0AA37UIG1</accession>
<evidence type="ECO:0000313" key="3">
    <source>
        <dbReference type="EMBL" id="GMA29408.1"/>
    </source>
</evidence>
<feature type="transmembrane region" description="Helical" evidence="2">
    <location>
        <begin position="64"/>
        <end position="91"/>
    </location>
</feature>
<evidence type="ECO:0000313" key="4">
    <source>
        <dbReference type="Proteomes" id="UP001157160"/>
    </source>
</evidence>
<evidence type="ECO:0000256" key="2">
    <source>
        <dbReference type="SAM" id="Phobius"/>
    </source>
</evidence>
<feature type="compositionally biased region" description="Basic and acidic residues" evidence="1">
    <location>
        <begin position="1"/>
        <end position="34"/>
    </location>
</feature>
<reference evidence="3 4" key="1">
    <citation type="journal article" date="2014" name="Int. J. Syst. Evol. Microbiol.">
        <title>Complete genome sequence of Corynebacterium casei LMG S-19264T (=DSM 44701T), isolated from a smear-ripened cheese.</title>
        <authorList>
            <consortium name="US DOE Joint Genome Institute (JGI-PGF)"/>
            <person name="Walter F."/>
            <person name="Albersmeier A."/>
            <person name="Kalinowski J."/>
            <person name="Ruckert C."/>
        </authorList>
    </citation>
    <scope>NUCLEOTIDE SEQUENCE [LARGE SCALE GENOMIC DNA]</scope>
    <source>
        <strain evidence="3 4">NBRC 112289</strain>
    </source>
</reference>
<dbReference type="Proteomes" id="UP001157160">
    <property type="component" value="Unassembled WGS sequence"/>
</dbReference>
<dbReference type="AlphaFoldDB" id="A0AA37UIG1"/>
<feature type="transmembrane region" description="Helical" evidence="2">
    <location>
        <begin position="133"/>
        <end position="158"/>
    </location>
</feature>
<keyword evidence="2" id="KW-0812">Transmembrane</keyword>
<comment type="caution">
    <text evidence="3">The sequence shown here is derived from an EMBL/GenBank/DDBJ whole genome shotgun (WGS) entry which is preliminary data.</text>
</comment>
<keyword evidence="2" id="KW-0472">Membrane</keyword>